<feature type="region of interest" description="Disordered" evidence="1">
    <location>
        <begin position="305"/>
        <end position="342"/>
    </location>
</feature>
<dbReference type="SUPFAM" id="SSF50346">
    <property type="entry name" value="PRC-barrel domain"/>
    <property type="match status" value="1"/>
</dbReference>
<dbReference type="Gene3D" id="2.30.30.240">
    <property type="entry name" value="PRC-barrel domain"/>
    <property type="match status" value="1"/>
</dbReference>
<dbReference type="AlphaFoldDB" id="A0A1B1UDR2"/>
<evidence type="ECO:0000313" key="4">
    <source>
        <dbReference type="Proteomes" id="UP000092839"/>
    </source>
</evidence>
<sequence>MEMNEDCVMRQTQRLLLTTATILIGFSAGGAAAVAQAERGSAGKGSEQATQRGAQGQPSAEASRAGDQLKRNNQREQSAQRVATDSDAPPVILLRDWGYDRIYGEGWSARRLMDDATVYGPNGNEIGSVENLIIGRDGALLGIVAEVGGFLNIGDTHVFVPWDHVRVSDGLKRVTLPVTEDNIENYSTSPDGYLQKSETGARQIVQEELSSGPRIWKASEILEDEAVLNGFVRYGSVSDLIFTSDAQLHAVVVSPYAAYRGGYRAFPYYGYAYGWAPWYPAYHLGYNRDDVVNLQVLDYDRIRNEPGSGGQAASKRGGGDGTTGSAAEPRKQQNVATNGSCG</sequence>
<evidence type="ECO:0000259" key="2">
    <source>
        <dbReference type="Pfam" id="PF05239"/>
    </source>
</evidence>
<feature type="domain" description="PRC-barrel" evidence="2">
    <location>
        <begin position="116"/>
        <end position="182"/>
    </location>
</feature>
<dbReference type="Proteomes" id="UP000092839">
    <property type="component" value="Chromosome"/>
</dbReference>
<dbReference type="PANTHER" id="PTHR36505">
    <property type="entry name" value="BLR1072 PROTEIN"/>
    <property type="match status" value="1"/>
</dbReference>
<reference evidence="3 4" key="1">
    <citation type="submission" date="2016-07" db="EMBL/GenBank/DDBJ databases">
        <title>Complete genome sequence of Bradyrhizobium icense LMTR 13T, a potential inoculant strain isolated from lima bean (Phaseolus lunatus) in Peru.</title>
        <authorList>
            <person name="Ormeno-Orrillo E."/>
            <person name="Duran D."/>
            <person name="Rogel M.A."/>
            <person name="Rey L."/>
            <person name="Imperial J."/>
            <person name="Ruiz-Argueso T."/>
            <person name="Martinez-Romero E."/>
        </authorList>
    </citation>
    <scope>NUCLEOTIDE SEQUENCE [LARGE SCALE GENOMIC DNA]</scope>
    <source>
        <strain evidence="3 4">LMTR 13</strain>
    </source>
</reference>
<dbReference type="EMBL" id="CP016428">
    <property type="protein sequence ID" value="ANW00904.1"/>
    <property type="molecule type" value="Genomic_DNA"/>
</dbReference>
<feature type="compositionally biased region" description="Polar residues" evidence="1">
    <location>
        <begin position="332"/>
        <end position="342"/>
    </location>
</feature>
<proteinExistence type="predicted"/>
<organism evidence="3 4">
    <name type="scientific">Bradyrhizobium icense</name>
    <dbReference type="NCBI Taxonomy" id="1274631"/>
    <lineage>
        <taxon>Bacteria</taxon>
        <taxon>Pseudomonadati</taxon>
        <taxon>Pseudomonadota</taxon>
        <taxon>Alphaproteobacteria</taxon>
        <taxon>Hyphomicrobiales</taxon>
        <taxon>Nitrobacteraceae</taxon>
        <taxon>Bradyrhizobium</taxon>
    </lineage>
</organism>
<protein>
    <recommendedName>
        <fullName evidence="2">PRC-barrel domain-containing protein</fullName>
    </recommendedName>
</protein>
<dbReference type="InterPro" id="IPR027275">
    <property type="entry name" value="PRC-brl_dom"/>
</dbReference>
<dbReference type="KEGG" id="bic:LMTR13_12705"/>
<dbReference type="InterPro" id="IPR011033">
    <property type="entry name" value="PRC_barrel-like_sf"/>
</dbReference>
<feature type="region of interest" description="Disordered" evidence="1">
    <location>
        <begin position="42"/>
        <end position="85"/>
    </location>
</feature>
<feature type="compositionally biased region" description="Polar residues" evidence="1">
    <location>
        <begin position="47"/>
        <end position="60"/>
    </location>
</feature>
<dbReference type="PANTHER" id="PTHR36505:SF1">
    <property type="entry name" value="BLR1072 PROTEIN"/>
    <property type="match status" value="1"/>
</dbReference>
<evidence type="ECO:0000256" key="1">
    <source>
        <dbReference type="SAM" id="MobiDB-lite"/>
    </source>
</evidence>
<gene>
    <name evidence="3" type="ORF">LMTR13_12705</name>
</gene>
<evidence type="ECO:0000313" key="3">
    <source>
        <dbReference type="EMBL" id="ANW00904.1"/>
    </source>
</evidence>
<accession>A0A1B1UDR2</accession>
<name>A0A1B1UDR2_9BRAD</name>
<keyword evidence="4" id="KW-1185">Reference proteome</keyword>
<dbReference type="STRING" id="1274631.LMTR13_12705"/>
<dbReference type="Pfam" id="PF05239">
    <property type="entry name" value="PRC"/>
    <property type="match status" value="1"/>
</dbReference>